<sequence length="104" mass="11752">MAINSSLKEIKDEIENGVIGIELSKGKELNLEDIVILITKPLQGDVNLVVKMKKNGDALRVPPEPRLKRIAFLETCVHNDKVVPCEWAYNKPNKEMITDNNNQK</sequence>
<proteinExistence type="predicted"/>
<evidence type="ECO:0000313" key="1">
    <source>
        <dbReference type="EMBL" id="ERZ97055.1"/>
    </source>
</evidence>
<organism evidence="1">
    <name type="scientific">Rhizophagus irregularis (strain DAOM 181602 / DAOM 197198 / MUCL 43194)</name>
    <name type="common">Arbuscular mycorrhizal fungus</name>
    <name type="synonym">Glomus intraradices</name>
    <dbReference type="NCBI Taxonomy" id="747089"/>
    <lineage>
        <taxon>Eukaryota</taxon>
        <taxon>Fungi</taxon>
        <taxon>Fungi incertae sedis</taxon>
        <taxon>Mucoromycota</taxon>
        <taxon>Glomeromycotina</taxon>
        <taxon>Glomeromycetes</taxon>
        <taxon>Glomerales</taxon>
        <taxon>Glomeraceae</taxon>
        <taxon>Rhizophagus</taxon>
    </lineage>
</organism>
<reference evidence="1" key="1">
    <citation type="submission" date="2013-07" db="EMBL/GenBank/DDBJ databases">
        <title>The genome of an arbuscular mycorrhizal fungus provides insights into the evolution of the oldest plant symbiosis.</title>
        <authorList>
            <consortium name="DOE Joint Genome Institute"/>
            <person name="Tisserant E."/>
            <person name="Malbreil M."/>
            <person name="Kuo A."/>
            <person name="Kohler A."/>
            <person name="Symeonidi A."/>
            <person name="Balestrini R."/>
            <person name="Charron P."/>
            <person name="Duensing N."/>
            <person name="Frei-dit-Frey N."/>
            <person name="Gianinazzi-Pearson V."/>
            <person name="Gilbert B."/>
            <person name="Handa Y."/>
            <person name="Hijri M."/>
            <person name="Kaul R."/>
            <person name="Kawaguchi M."/>
            <person name="Krajinski F."/>
            <person name="Lammers P."/>
            <person name="Lapierre D."/>
            <person name="Masclaux F.G."/>
            <person name="Murat C."/>
            <person name="Morin E."/>
            <person name="Ndikumana S."/>
            <person name="Pagni M."/>
            <person name="Petitpierre D."/>
            <person name="Requena N."/>
            <person name="Rosikiewicz P."/>
            <person name="Riley R."/>
            <person name="Saito K."/>
            <person name="San Clemente H."/>
            <person name="Shapiro H."/>
            <person name="van Tuinen D."/>
            <person name="Becard G."/>
            <person name="Bonfante P."/>
            <person name="Paszkowski U."/>
            <person name="Shachar-Hill Y."/>
            <person name="Young J.P."/>
            <person name="Sanders I.R."/>
            <person name="Henrissat B."/>
            <person name="Rensing S.A."/>
            <person name="Grigoriev I.V."/>
            <person name="Corradi N."/>
            <person name="Roux C."/>
            <person name="Martin F."/>
        </authorList>
    </citation>
    <scope>NUCLEOTIDE SEQUENCE</scope>
    <source>
        <strain evidence="1">DAOM 197198</strain>
    </source>
</reference>
<accession>U9T102</accession>
<dbReference type="AlphaFoldDB" id="U9T102"/>
<name>U9T102_RHIID</name>
<protein>
    <submittedName>
        <fullName evidence="1">Uncharacterized protein</fullName>
    </submittedName>
</protein>
<gene>
    <name evidence="1" type="ORF">GLOINDRAFT_11971</name>
</gene>
<dbReference type="EMBL" id="KI299922">
    <property type="protein sequence ID" value="ERZ97055.1"/>
    <property type="molecule type" value="Genomic_DNA"/>
</dbReference>
<dbReference type="HOGENOM" id="CLU_2251497_0_0_1"/>